<dbReference type="Pfam" id="PF04851">
    <property type="entry name" value="ResIII"/>
    <property type="match status" value="1"/>
</dbReference>
<keyword evidence="1" id="KW-0175">Coiled coil</keyword>
<evidence type="ECO:0000259" key="3">
    <source>
        <dbReference type="PROSITE" id="PS51192"/>
    </source>
</evidence>
<feature type="compositionally biased region" description="Low complexity" evidence="2">
    <location>
        <begin position="2548"/>
        <end position="2558"/>
    </location>
</feature>
<feature type="region of interest" description="Disordered" evidence="2">
    <location>
        <begin position="2535"/>
        <end position="2574"/>
    </location>
</feature>
<evidence type="ECO:0000313" key="4">
    <source>
        <dbReference type="EMBL" id="CAB4159155.1"/>
    </source>
</evidence>
<feature type="region of interest" description="Disordered" evidence="2">
    <location>
        <begin position="1764"/>
        <end position="1787"/>
    </location>
</feature>
<dbReference type="InterPro" id="IPR006935">
    <property type="entry name" value="Helicase/UvrB_N"/>
</dbReference>
<feature type="region of interest" description="Disordered" evidence="2">
    <location>
        <begin position="219"/>
        <end position="256"/>
    </location>
</feature>
<organism evidence="4">
    <name type="scientific">uncultured Caudovirales phage</name>
    <dbReference type="NCBI Taxonomy" id="2100421"/>
    <lineage>
        <taxon>Viruses</taxon>
        <taxon>Duplodnaviria</taxon>
        <taxon>Heunggongvirae</taxon>
        <taxon>Uroviricota</taxon>
        <taxon>Caudoviricetes</taxon>
        <taxon>Peduoviridae</taxon>
        <taxon>Maltschvirus</taxon>
        <taxon>Maltschvirus maltsch</taxon>
    </lineage>
</organism>
<dbReference type="GO" id="GO:0004386">
    <property type="term" value="F:helicase activity"/>
    <property type="evidence" value="ECO:0007669"/>
    <property type="project" value="UniProtKB-KW"/>
</dbReference>
<gene>
    <name evidence="4" type="ORF">UFOVP703_65</name>
</gene>
<feature type="region of interest" description="Disordered" evidence="2">
    <location>
        <begin position="1630"/>
        <end position="1672"/>
    </location>
</feature>
<feature type="compositionally biased region" description="Basic and acidic residues" evidence="2">
    <location>
        <begin position="1663"/>
        <end position="1672"/>
    </location>
</feature>
<dbReference type="PROSITE" id="PS01302">
    <property type="entry name" value="UPF0758"/>
    <property type="match status" value="1"/>
</dbReference>
<dbReference type="InterPro" id="IPR020891">
    <property type="entry name" value="UPF0758_CS"/>
</dbReference>
<dbReference type="InterPro" id="IPR014001">
    <property type="entry name" value="Helicase_ATP-bd"/>
</dbReference>
<dbReference type="SUPFAM" id="SSF52540">
    <property type="entry name" value="P-loop containing nucleoside triphosphate hydrolases"/>
    <property type="match status" value="1"/>
</dbReference>
<dbReference type="InterPro" id="IPR029063">
    <property type="entry name" value="SAM-dependent_MTases_sf"/>
</dbReference>
<dbReference type="SUPFAM" id="SSF53335">
    <property type="entry name" value="S-adenosyl-L-methionine-dependent methyltransferases"/>
    <property type="match status" value="1"/>
</dbReference>
<feature type="compositionally biased region" description="Basic and acidic residues" evidence="2">
    <location>
        <begin position="239"/>
        <end position="256"/>
    </location>
</feature>
<keyword evidence="4" id="KW-0067">ATP-binding</keyword>
<feature type="compositionally biased region" description="Acidic residues" evidence="2">
    <location>
        <begin position="624"/>
        <end position="633"/>
    </location>
</feature>
<feature type="region of interest" description="Disordered" evidence="2">
    <location>
        <begin position="60"/>
        <end position="88"/>
    </location>
</feature>
<feature type="compositionally biased region" description="Basic and acidic residues" evidence="2">
    <location>
        <begin position="547"/>
        <end position="557"/>
    </location>
</feature>
<dbReference type="EMBL" id="LR796673">
    <property type="protein sequence ID" value="CAB4159155.1"/>
    <property type="molecule type" value="Genomic_DNA"/>
</dbReference>
<feature type="region of interest" description="Disordered" evidence="2">
    <location>
        <begin position="2086"/>
        <end position="2105"/>
    </location>
</feature>
<sequence>MGTLTGCIADVQKAYAGVPEAEAVVDEVLELSQTMGFDGQAATEHLLGKARADLATNQEPVKEQPVVAPEVSAPPPPAAPEPIKEAPPGLRQVSTTYLDGKPVPVFAPFGQLQRVKHKTLGYMGVIDSLYGSNLQLPDQAIVKWEGLGVVNKAKWSELEAAPARFKVGDEVAWIEDDFGTRKAARWTRIVEVSDVNGVRLYTIINSNFSGDSVQAFAPDGELEPLSSHPQLKPPVADTPRGKKQLEASRDEASSKLRGMVDRARAEGAPRLAARLESIGVKRNDGGSGFPPADVKMLEERLDGLIEREKGNPDEKWADLRPGIKPKVLKLTKAEVEYRDRMARLMAHYSPGNIVRSYGGFDRVLEFQEKDSRGSWSVKVQAVRKVGDRWVPEVEGGREASPRWHSTWPDAREFAEGPIERAPPADLQPQPDEDLEVAKAKQDMLDALGDLGDILSKGTRKNILSPEQEQKLLPVLVRLFDAAFRIGKLKFADAARFVLDKIATALGQDVADQITLENLQGAYIGMSGRYRDQGAEGMMAVAAVQSKDQLKETSDAADRPGGVEPGGADGQPPVAPPVRDDAAGDGAGAPGSRGGASGSGNRPGRGPRVPRPGPAAAGAQGDLPLPDDEPEIDGLDPTAGDGERGADDGGVGVPAESLSDEDVEEFARREAAGDLDRRRAQREAESIGVIENDADNIRATLPMLLPKQQDDVIFAEQRLSLEDGYGVLFTNGTGTGKTFTGLGVIKRFVKQGRTNILVLAPNDAVIEAWVRSGPALGLNITRLRDTQDAGTGVSVTTYANLRENNALVKRRWDLLVGDESQNLSSNADGEITSTGLAFQALTLHPDGAYQRTRMKFPQLAREMDELQAEEAAAMKAKNLPRMNAATQKLAPLIKRFNAELDAVRVEIADAQGRARPRALFLSATPFSYEKSVRFYNGYLYDWNKDYVERGGYNQPSPYGAFMVRHFGYRMRYGKLTEPAKEVNRGLMQRAFNAWLKREAVLSGRMLDSDFDYDRRFVVANSQIGMRIDEAFAWFNEQDEAALAERLVMPDDSDEVIKIDPAAKVAGALRRVRAALAKKFDYHSRIRLLEALKAEAAVDYIQGHLDLGRKVVVFHDRIQGQAFDPFNLQFDGEKNPVEDQVYEVWRREFTDLADYNWNLLKRPIEVMTEAFGNQTAVMNGTVPKKKRQQILDRFNDDNAPPMVMVVQSDMDAGWSGHDTSGKYPRVVINFGLPVRPAKSIQQEGRIYRVGQASNAMFRYFNTRTNWERTAFAQTIAQRASAVENMAMGEEARGLMDSYIEAFEDTGEWAPGFEGEGTGGKERDRQAAQLLSEWDRAKSLYWAQLAKSSRTKAQEGTDYFATPEPIGLKMVEWGDARLGETMAEPSAGHGAIARWFPEDMASWTVEKSDELSSKLALAYFGKIHRGPFENVHAVNKADVMAMNPPYGVGGKLAYEHLTKAYNDHLQVGGRIVALMPTGPAADARLEKFLTGEREAPIKPVAVVDIGMGEEGIYVGDMIKSRQAWQDGRVLGKTEGGALRVKTAAPGETLVPESSVTAIARTGKRVAMSPIAENVHVVATVKLPRVTFKRAGTEVATHILVIDKLDKDQQGPGRIDIDLSGLETIEELFEELENLRLPERTKPRPVETEDSQEAEAPTKPTKPAKPAKADKADKAAEGEAYAQQVGLEVITYTTNGGKDLRGVIVKHAAASDIKRALPATSTFQLSKLGGAFVRIEHLKTVLDRFPLPPVAQEERAVYAVREPDGNYDLFNDPIPTGPRGDPPRRRAPRGNVPAANALSVRADPFFPGVYHTTSQLVEVSRRELPVARVRSWSDAAAALSSLTRWAVEHFDVLVTDASGRPLALVGTFKGAPTQTSVYPGVVLMEALRIEGAAMAWGVHNHPSGRTELSNADRYLSGVLTRSFKPSAVRWMGLAAVGKDAAGTVRFNAIRDDGADISGMAIPGLTSAVVPIVERTIMDLGSAPSLGVGGPDNARDIVQLLAFASNRPRVLLLNSQNVLTGHIDMDPEVAGALAGNGNFDRLINSAAEAGALSTIIANPGGALSSRQLENLASALALADVRVLDVIDPNTGSSAARRGEDPATGQPVLSVGGTATPVAAAPLRTAVAEAIVGWSRDPAGPRPFVVGTATELPADVQAYLRQRRALLSTRGVMMPDGRVYLIADKIGSIEDGIKVLFHEVYGHFGLRAFLGDSYMVQMTALRVANPKLAAEADAWMKDNGADEIRVRVERGMSQADAEARVRALAIEEALADRAGEAAPPKAWQVVMGRLQRALREMGRFGAVVADWLESMTEAETFWLLAQARDVVGKDGHANRADMGPALARSPRIRRTIDELVELAEQNANWRDWYDRHKATVERLFGADANLFRQILSATSQMQTVKGNVTMALRAYEMMITGRPFEGFLPAVAINLDRIRAGANLGGQKIREFEKANLGDKQAMAVDRHIARLLFNTATPSRAQVEAAKARIRKVADRLGWTYREAQAALWAANQVLQGTDPGKVVSYDQVLDARADLIDAIHARNGRGGERGLSTGSAAAPRAAEAGAGRAGDEPALSRAPTPAAPELQPISAAMPTSVMQTPFSAFDLANTVLEAPIRVSREVVWRAGAALHKRMQLPGVTDAARKLDAAFTQSLPGYEYVKAGVVDRYGLSDEYGEQKLLMRTAIRVNWRKTKEVVDKLRALSFEQSRIAYLWMSDKTEAAAAARALMSQLPEDSQALLRSVKGDIHHLGKEAVRLGLVSQESWERNENFYLHRSYKRFIDEQAEMSHMQSQSARLMGDVAKRRGMRYDASMSEIAHTDWWERKTNKNLHDPSLKGQKFHRFEQRASVPDTDTPQLFEDENGQQLGRLREVVYWPVDEPVPARFGDWRDDGIWEARFFDKSQKVGMFRDFTLAERTKMGEVQEVRFAVATTLTLMTRDIETAKFLDWVARNESVAAPEAGGRPLIPEGDTVIDGASRMLLRSFKTTEWVRVPDDFIKDSGIRRFGRLAGRYVPGPVWNDLRQIAEFNDPASLVALWDWTMRAWKIAKTALSPVTHFNNVMGNLMFADMADVQARHLHTALAAMATQGKDPAMKRLIEDFEDNGGDAGMFNQAELRNELLEPLLEELRKQVQAESGQALVTASSILSLLTNKKYREAMVALRESKGAKAALWTPRKMIELYGLEDQVFRLAGFIKAREDGLSDAEAGRFARESFLNYEINAPWINALRRTVLPFVAFVYRGAPLLAKTFANKPEKFIKYAIVAGGLNTLAYMALGLDDDDEDRERAWLQDERAGYVWGFLTPRLIRMPWDDQNGNPVFLDVRRWVPMGDVVDTGQAQSAIPLPPPVLPGGPGVIFAEFFGNKSWFTGREITLETDTMAQKASKSFEHVWKGMMPNFPGLPGTYSTDMLVDTFYGRVHPGPFGEERTSWGQAIPSVLGLKIASYPTEVLQRQRQFEWTSARREAARELRATIGRIQRMSNMDPAQRSADIEAAQAVAAEKFARIKEAEDRALRLAGELQ</sequence>
<feature type="compositionally biased region" description="Gly residues" evidence="2">
    <location>
        <begin position="584"/>
        <end position="602"/>
    </location>
</feature>
<accession>A0A6J5NPU7</accession>
<reference evidence="4" key="1">
    <citation type="submission" date="2020-04" db="EMBL/GenBank/DDBJ databases">
        <authorList>
            <person name="Chiriac C."/>
            <person name="Salcher M."/>
            <person name="Ghai R."/>
            <person name="Kavagutti S V."/>
        </authorList>
    </citation>
    <scope>NUCLEOTIDE SEQUENCE</scope>
</reference>
<keyword evidence="4" id="KW-0347">Helicase</keyword>
<dbReference type="Gene3D" id="3.40.50.150">
    <property type="entry name" value="Vaccinia Virus protein VP39"/>
    <property type="match status" value="1"/>
</dbReference>
<dbReference type="InterPro" id="IPR025657">
    <property type="entry name" value="RadC_JAB"/>
</dbReference>
<feature type="coiled-coil region" evidence="1">
    <location>
        <begin position="848"/>
        <end position="912"/>
    </location>
</feature>
<dbReference type="Gene3D" id="3.40.50.300">
    <property type="entry name" value="P-loop containing nucleotide triphosphate hydrolases"/>
    <property type="match status" value="2"/>
</dbReference>
<dbReference type="Pfam" id="PF04002">
    <property type="entry name" value="RadC"/>
    <property type="match status" value="1"/>
</dbReference>
<protein>
    <submittedName>
        <fullName evidence="4">Helicase/UvrB, N-terminal</fullName>
    </submittedName>
</protein>
<dbReference type="GO" id="GO:0016787">
    <property type="term" value="F:hydrolase activity"/>
    <property type="evidence" value="ECO:0007669"/>
    <property type="project" value="InterPro"/>
</dbReference>
<evidence type="ECO:0000256" key="2">
    <source>
        <dbReference type="SAM" id="MobiDB-lite"/>
    </source>
</evidence>
<feature type="compositionally biased region" description="Low complexity" evidence="2">
    <location>
        <begin position="613"/>
        <end position="623"/>
    </location>
</feature>
<dbReference type="PROSITE" id="PS51192">
    <property type="entry name" value="HELICASE_ATP_BIND_1"/>
    <property type="match status" value="1"/>
</dbReference>
<proteinExistence type="predicted"/>
<name>A0A6J5NPU7_9CAUD</name>
<keyword evidence="4" id="KW-0547">Nucleotide-binding</keyword>
<dbReference type="Gene3D" id="3.40.140.10">
    <property type="entry name" value="Cytidine Deaminase, domain 2"/>
    <property type="match status" value="1"/>
</dbReference>
<feature type="region of interest" description="Disordered" evidence="2">
    <location>
        <begin position="545"/>
        <end position="663"/>
    </location>
</feature>
<feature type="compositionally biased region" description="Basic and acidic residues" evidence="2">
    <location>
        <begin position="1630"/>
        <end position="1643"/>
    </location>
</feature>
<dbReference type="GO" id="GO:0003677">
    <property type="term" value="F:DNA binding"/>
    <property type="evidence" value="ECO:0007669"/>
    <property type="project" value="InterPro"/>
</dbReference>
<feature type="compositionally biased region" description="Low complexity" evidence="2">
    <location>
        <begin position="1650"/>
        <end position="1662"/>
    </location>
</feature>
<evidence type="ECO:0000256" key="1">
    <source>
        <dbReference type="SAM" id="Coils"/>
    </source>
</evidence>
<feature type="domain" description="Helicase ATP-binding" evidence="3">
    <location>
        <begin position="717"/>
        <end position="942"/>
    </location>
</feature>
<dbReference type="GO" id="GO:0005524">
    <property type="term" value="F:ATP binding"/>
    <property type="evidence" value="ECO:0007669"/>
    <property type="project" value="InterPro"/>
</dbReference>
<keyword evidence="4" id="KW-0378">Hydrolase</keyword>
<dbReference type="InterPro" id="IPR027417">
    <property type="entry name" value="P-loop_NTPase"/>
</dbReference>